<evidence type="ECO:0000259" key="1">
    <source>
        <dbReference type="Pfam" id="PF24494"/>
    </source>
</evidence>
<dbReference type="InParanoid" id="A0A2J6TR58"/>
<dbReference type="Proteomes" id="UP000235371">
    <property type="component" value="Unassembled WGS sequence"/>
</dbReference>
<dbReference type="Pfam" id="PF24494">
    <property type="entry name" value="DUF7587"/>
    <property type="match status" value="1"/>
</dbReference>
<organism evidence="2 3">
    <name type="scientific">Hyaloscypha bicolor E</name>
    <dbReference type="NCBI Taxonomy" id="1095630"/>
    <lineage>
        <taxon>Eukaryota</taxon>
        <taxon>Fungi</taxon>
        <taxon>Dikarya</taxon>
        <taxon>Ascomycota</taxon>
        <taxon>Pezizomycotina</taxon>
        <taxon>Leotiomycetes</taxon>
        <taxon>Helotiales</taxon>
        <taxon>Hyaloscyphaceae</taxon>
        <taxon>Hyaloscypha</taxon>
        <taxon>Hyaloscypha bicolor</taxon>
    </lineage>
</organism>
<dbReference type="AlphaFoldDB" id="A0A2J6TR58"/>
<dbReference type="RefSeq" id="XP_024742352.1">
    <property type="nucleotide sequence ID" value="XM_024870811.1"/>
</dbReference>
<dbReference type="EMBL" id="KZ613746">
    <property type="protein sequence ID" value="PMD65448.1"/>
    <property type="molecule type" value="Genomic_DNA"/>
</dbReference>
<proteinExistence type="predicted"/>
<dbReference type="OrthoDB" id="3546532at2759"/>
<dbReference type="InterPro" id="IPR056009">
    <property type="entry name" value="DUF7587"/>
</dbReference>
<evidence type="ECO:0000313" key="2">
    <source>
        <dbReference type="EMBL" id="PMD65448.1"/>
    </source>
</evidence>
<sequence length="195" mass="22198">MEPESPFRLLFRTWSSSSAGTNSRRGFLSGDQNRREIGLFEIAKIFENHNNLHNRIPTCFISTTEDSIRALKYAIDLAVQGASGIHISVVRSNEYPCGKEVAAEVSSVLFSINESLFKTEFLFLFEIAPADILHVVSFETLVRNGLLNKLKVLEPTTWVDEYEDDTLHQLPRLSAIRQQTHENNEDAWRNANEKT</sequence>
<dbReference type="GeneID" id="36578893"/>
<protein>
    <recommendedName>
        <fullName evidence="1">DUF7587 domain-containing protein</fullName>
    </recommendedName>
</protein>
<keyword evidence="3" id="KW-1185">Reference proteome</keyword>
<name>A0A2J6TR58_9HELO</name>
<evidence type="ECO:0000313" key="3">
    <source>
        <dbReference type="Proteomes" id="UP000235371"/>
    </source>
</evidence>
<accession>A0A2J6TR58</accession>
<gene>
    <name evidence="2" type="ORF">K444DRAFT_180588</name>
</gene>
<feature type="domain" description="DUF7587" evidence="1">
    <location>
        <begin position="8"/>
        <end position="140"/>
    </location>
</feature>
<reference evidence="2 3" key="1">
    <citation type="submission" date="2016-04" db="EMBL/GenBank/DDBJ databases">
        <title>A degradative enzymes factory behind the ericoid mycorrhizal symbiosis.</title>
        <authorList>
            <consortium name="DOE Joint Genome Institute"/>
            <person name="Martino E."/>
            <person name="Morin E."/>
            <person name="Grelet G."/>
            <person name="Kuo A."/>
            <person name="Kohler A."/>
            <person name="Daghino S."/>
            <person name="Barry K."/>
            <person name="Choi C."/>
            <person name="Cichocki N."/>
            <person name="Clum A."/>
            <person name="Copeland A."/>
            <person name="Hainaut M."/>
            <person name="Haridas S."/>
            <person name="Labutti K."/>
            <person name="Lindquist E."/>
            <person name="Lipzen A."/>
            <person name="Khouja H.-R."/>
            <person name="Murat C."/>
            <person name="Ohm R."/>
            <person name="Olson A."/>
            <person name="Spatafora J."/>
            <person name="Veneault-Fourrey C."/>
            <person name="Henrissat B."/>
            <person name="Grigoriev I."/>
            <person name="Martin F."/>
            <person name="Perotto S."/>
        </authorList>
    </citation>
    <scope>NUCLEOTIDE SEQUENCE [LARGE SCALE GENOMIC DNA]</scope>
    <source>
        <strain evidence="2 3">E</strain>
    </source>
</reference>